<reference evidence="2" key="1">
    <citation type="submission" date="2019-01" db="EMBL/GenBank/DDBJ databases">
        <title>Genomic signatures and co-occurrence patterns of the ultra-small Saccharimodia (Patescibacteria phylum) suggest a symbiotic lifestyle.</title>
        <authorList>
            <person name="Lemos L."/>
            <person name="Medeiros J."/>
            <person name="Andreote F."/>
            <person name="Fernandes G."/>
            <person name="Varani A."/>
            <person name="Oliveira G."/>
            <person name="Pylro V."/>
        </authorList>
    </citation>
    <scope>NUCLEOTIDE SEQUENCE [LARGE SCALE GENOMIC DNA]</scope>
    <source>
        <strain evidence="2">AMD02</strain>
    </source>
</reference>
<dbReference type="Proteomes" id="UP000289257">
    <property type="component" value="Unassembled WGS sequence"/>
</dbReference>
<dbReference type="EMBL" id="SCKX01000001">
    <property type="protein sequence ID" value="RWZ78929.1"/>
    <property type="molecule type" value="Genomic_DNA"/>
</dbReference>
<dbReference type="SUPFAM" id="SSF88874">
    <property type="entry name" value="Receptor-binding domain of short tail fibre protein gp12"/>
    <property type="match status" value="1"/>
</dbReference>
<protein>
    <recommendedName>
        <fullName evidence="1">Phage tail collar domain-containing protein</fullName>
    </recommendedName>
</protein>
<dbReference type="Pfam" id="PF07484">
    <property type="entry name" value="Collar"/>
    <property type="match status" value="1"/>
</dbReference>
<proteinExistence type="predicted"/>
<evidence type="ECO:0000313" key="2">
    <source>
        <dbReference type="EMBL" id="RWZ78929.1"/>
    </source>
</evidence>
<dbReference type="InterPro" id="IPR037053">
    <property type="entry name" value="Phage_tail_collar_dom_sf"/>
</dbReference>
<sequence>MTTGSTIEGWWSAAPSGYLLEDGSAVSRTTYAALFAVIGTTYGAGNGSTTFNLPDSRGRVAVNLSSIDAEFNMIGKKYGEKTHVTTLAELPSHSHDQYVTANSGGSSIRIDYKSDASSATYSQNQTTGSTGGDQAHNVIQPSITKYFAVKY</sequence>
<dbReference type="AlphaFoldDB" id="A0A4Q0AIU5"/>
<accession>A0A4Q0AIU5</accession>
<keyword evidence="3" id="KW-1185">Reference proteome</keyword>
<gene>
    <name evidence="2" type="ORF">EOT05_00085</name>
</gene>
<dbReference type="InterPro" id="IPR011083">
    <property type="entry name" value="Phage_tail_collar_dom"/>
</dbReference>
<organism evidence="2 3">
    <name type="scientific">Candidatus Microsaccharimonas sossegonensis</name>
    <dbReference type="NCBI Taxonomy" id="2506948"/>
    <lineage>
        <taxon>Bacteria</taxon>
        <taxon>Candidatus Saccharimonadota</taxon>
        <taxon>Candidatus Saccharimonadia</taxon>
        <taxon>Candidatus Saccharimonadales</taxon>
        <taxon>Candidatus Saccharimonadaceae</taxon>
        <taxon>Candidatus Microsaccharimonas</taxon>
    </lineage>
</organism>
<evidence type="ECO:0000313" key="3">
    <source>
        <dbReference type="Proteomes" id="UP000289257"/>
    </source>
</evidence>
<evidence type="ECO:0000259" key="1">
    <source>
        <dbReference type="Pfam" id="PF07484"/>
    </source>
</evidence>
<feature type="domain" description="Phage tail collar" evidence="1">
    <location>
        <begin position="11"/>
        <end position="60"/>
    </location>
</feature>
<comment type="caution">
    <text evidence="2">The sequence shown here is derived from an EMBL/GenBank/DDBJ whole genome shotgun (WGS) entry which is preliminary data.</text>
</comment>
<name>A0A4Q0AIU5_9BACT</name>
<dbReference type="Gene3D" id="3.90.1340.10">
    <property type="entry name" value="Phage tail collar domain"/>
    <property type="match status" value="1"/>
</dbReference>